<sequence length="224" mass="25572">MNKIEIITQPSQPSVEISEEETMHKLQELVLQNPSPSHEEEGDNDDDQKEEHKHHNEEHHKHHNKEHHKHVHNSNGADDKKETPKSPNPMVQLSKDYSKKHPKNSKSSKEHAKTTTDEKVDASSSSETSSGSESDEEVEYDEDGFEIPPGKIPLDGHFSTEEVQHLIEIAQKEGFLKEDVAVKVVERNKLIGDKIVLIEDDKKKNYTHKSELTDKEENKADTKD</sequence>
<feature type="compositionally biased region" description="Acidic residues" evidence="1">
    <location>
        <begin position="133"/>
        <end position="145"/>
    </location>
</feature>
<feature type="region of interest" description="Disordered" evidence="1">
    <location>
        <begin position="1"/>
        <end position="156"/>
    </location>
</feature>
<name>A0A1E4RKX2_9ASCO</name>
<feature type="compositionally biased region" description="Low complexity" evidence="1">
    <location>
        <begin position="122"/>
        <end position="132"/>
    </location>
</feature>
<feature type="region of interest" description="Disordered" evidence="1">
    <location>
        <begin position="202"/>
        <end position="224"/>
    </location>
</feature>
<feature type="compositionally biased region" description="Basic residues" evidence="1">
    <location>
        <begin position="60"/>
        <end position="72"/>
    </location>
</feature>
<reference evidence="3" key="1">
    <citation type="submission" date="2016-05" db="EMBL/GenBank/DDBJ databases">
        <title>Comparative genomics of biotechnologically important yeasts.</title>
        <authorList>
            <consortium name="DOE Joint Genome Institute"/>
            <person name="Riley R."/>
            <person name="Haridas S."/>
            <person name="Wolfe K.H."/>
            <person name="Lopes M.R."/>
            <person name="Hittinger C.T."/>
            <person name="Goker M."/>
            <person name="Salamov A."/>
            <person name="Wisecaver J."/>
            <person name="Long T.M."/>
            <person name="Aerts A.L."/>
            <person name="Barry K."/>
            <person name="Choi C."/>
            <person name="Clum A."/>
            <person name="Coughlan A.Y."/>
            <person name="Deshpande S."/>
            <person name="Douglass A.P."/>
            <person name="Hanson S.J."/>
            <person name="Klenk H.-P."/>
            <person name="Labutti K."/>
            <person name="Lapidus A."/>
            <person name="Lindquist E."/>
            <person name="Lipzen A."/>
            <person name="Meier-Kolthoff J.P."/>
            <person name="Ohm R.A."/>
            <person name="Otillar R.P."/>
            <person name="Pangilinan J."/>
            <person name="Peng Y."/>
            <person name="Rokas A."/>
            <person name="Rosa C.A."/>
            <person name="Scheuner C."/>
            <person name="Sibirny A.A."/>
            <person name="Slot J.C."/>
            <person name="Stielow J.B."/>
            <person name="Sun H."/>
            <person name="Kurtzman C.P."/>
            <person name="Blackwell M."/>
            <person name="Grigoriev I.V."/>
            <person name="Jeffries T.W."/>
        </authorList>
    </citation>
    <scope>NUCLEOTIDE SEQUENCE [LARGE SCALE GENOMIC DNA]</scope>
    <source>
        <strain evidence="3">NRRL Y-1933</strain>
    </source>
</reference>
<gene>
    <name evidence="2" type="ORF">HYPBUDRAFT_152627</name>
</gene>
<evidence type="ECO:0000256" key="1">
    <source>
        <dbReference type="SAM" id="MobiDB-lite"/>
    </source>
</evidence>
<evidence type="ECO:0000313" key="2">
    <source>
        <dbReference type="EMBL" id="ODV67886.1"/>
    </source>
</evidence>
<feature type="compositionally biased region" description="Basic and acidic residues" evidence="1">
    <location>
        <begin position="107"/>
        <end position="121"/>
    </location>
</feature>
<feature type="compositionally biased region" description="Basic and acidic residues" evidence="1">
    <location>
        <begin position="49"/>
        <end position="59"/>
    </location>
</feature>
<dbReference type="AlphaFoldDB" id="A0A1E4RKX2"/>
<dbReference type="GeneID" id="30995668"/>
<evidence type="ECO:0000313" key="3">
    <source>
        <dbReference type="Proteomes" id="UP000095085"/>
    </source>
</evidence>
<dbReference type="Proteomes" id="UP000095085">
    <property type="component" value="Unassembled WGS sequence"/>
</dbReference>
<accession>A0A1E4RKX2</accession>
<proteinExistence type="predicted"/>
<organism evidence="2 3">
    <name type="scientific">Hyphopichia burtonii NRRL Y-1933</name>
    <dbReference type="NCBI Taxonomy" id="984485"/>
    <lineage>
        <taxon>Eukaryota</taxon>
        <taxon>Fungi</taxon>
        <taxon>Dikarya</taxon>
        <taxon>Ascomycota</taxon>
        <taxon>Saccharomycotina</taxon>
        <taxon>Pichiomycetes</taxon>
        <taxon>Debaryomycetaceae</taxon>
        <taxon>Hyphopichia</taxon>
    </lineage>
</organism>
<protein>
    <submittedName>
        <fullName evidence="2">Uncharacterized protein</fullName>
    </submittedName>
</protein>
<dbReference type="RefSeq" id="XP_020076953.1">
    <property type="nucleotide sequence ID" value="XM_020221118.1"/>
</dbReference>
<keyword evidence="3" id="KW-1185">Reference proteome</keyword>
<dbReference type="EMBL" id="KV454540">
    <property type="protein sequence ID" value="ODV67886.1"/>
    <property type="molecule type" value="Genomic_DNA"/>
</dbReference>
<dbReference type="OrthoDB" id="4093861at2759"/>